<organism evidence="1 2">
    <name type="scientific">Rubroshorea leprosula</name>
    <dbReference type="NCBI Taxonomy" id="152421"/>
    <lineage>
        <taxon>Eukaryota</taxon>
        <taxon>Viridiplantae</taxon>
        <taxon>Streptophyta</taxon>
        <taxon>Embryophyta</taxon>
        <taxon>Tracheophyta</taxon>
        <taxon>Spermatophyta</taxon>
        <taxon>Magnoliopsida</taxon>
        <taxon>eudicotyledons</taxon>
        <taxon>Gunneridae</taxon>
        <taxon>Pentapetalae</taxon>
        <taxon>rosids</taxon>
        <taxon>malvids</taxon>
        <taxon>Malvales</taxon>
        <taxon>Dipterocarpaceae</taxon>
        <taxon>Rubroshorea</taxon>
    </lineage>
</organism>
<dbReference type="EMBL" id="BPVZ01000023">
    <property type="protein sequence ID" value="GKV05207.1"/>
    <property type="molecule type" value="Genomic_DNA"/>
</dbReference>
<dbReference type="AlphaFoldDB" id="A0AAV5ITN5"/>
<reference evidence="1 2" key="1">
    <citation type="journal article" date="2021" name="Commun. Biol.">
        <title>The genome of Shorea leprosula (Dipterocarpaceae) highlights the ecological relevance of drought in aseasonal tropical rainforests.</title>
        <authorList>
            <person name="Ng K.K.S."/>
            <person name="Kobayashi M.J."/>
            <person name="Fawcett J.A."/>
            <person name="Hatakeyama M."/>
            <person name="Paape T."/>
            <person name="Ng C.H."/>
            <person name="Ang C.C."/>
            <person name="Tnah L.H."/>
            <person name="Lee C.T."/>
            <person name="Nishiyama T."/>
            <person name="Sese J."/>
            <person name="O'Brien M.J."/>
            <person name="Copetti D."/>
            <person name="Mohd Noor M.I."/>
            <person name="Ong R.C."/>
            <person name="Putra M."/>
            <person name="Sireger I.Z."/>
            <person name="Indrioko S."/>
            <person name="Kosugi Y."/>
            <person name="Izuno A."/>
            <person name="Isagi Y."/>
            <person name="Lee S.L."/>
            <person name="Shimizu K.K."/>
        </authorList>
    </citation>
    <scope>NUCLEOTIDE SEQUENCE [LARGE SCALE GENOMIC DNA]</scope>
    <source>
        <strain evidence="1">214</strain>
    </source>
</reference>
<protein>
    <submittedName>
        <fullName evidence="1">Uncharacterized protein</fullName>
    </submittedName>
</protein>
<gene>
    <name evidence="1" type="ORF">SLEP1_g17241</name>
</gene>
<proteinExistence type="predicted"/>
<evidence type="ECO:0000313" key="2">
    <source>
        <dbReference type="Proteomes" id="UP001054252"/>
    </source>
</evidence>
<comment type="caution">
    <text evidence="1">The sequence shown here is derived from an EMBL/GenBank/DDBJ whole genome shotgun (WGS) entry which is preliminary data.</text>
</comment>
<evidence type="ECO:0000313" key="1">
    <source>
        <dbReference type="EMBL" id="GKV05207.1"/>
    </source>
</evidence>
<keyword evidence="2" id="KW-1185">Reference proteome</keyword>
<sequence>MVENSHWGSFNTLQDTKLELQDCQDSRLSFLEPALYSQLTISTSGFARFCTFCFLRRASCKTQSLLCKFATHSVFFHNRLQSLEPALEFEL</sequence>
<name>A0AAV5ITN5_9ROSI</name>
<dbReference type="Proteomes" id="UP001054252">
    <property type="component" value="Unassembled WGS sequence"/>
</dbReference>
<accession>A0AAV5ITN5</accession>